<dbReference type="EMBL" id="QJJK01000016">
    <property type="protein sequence ID" value="PXW52547.1"/>
    <property type="molecule type" value="Genomic_DNA"/>
</dbReference>
<keyword evidence="3 7" id="KW-0997">Cell inner membrane</keyword>
<keyword evidence="2" id="KW-1003">Cell membrane</keyword>
<dbReference type="InterPro" id="IPR010656">
    <property type="entry name" value="DctM"/>
</dbReference>
<keyword evidence="4 7" id="KW-0812">Transmembrane</keyword>
<feature type="transmembrane region" description="Helical" evidence="7">
    <location>
        <begin position="12"/>
        <end position="37"/>
    </location>
</feature>
<dbReference type="AlphaFoldDB" id="A0A2V3TTQ8"/>
<feature type="transmembrane region" description="Helical" evidence="7">
    <location>
        <begin position="271"/>
        <end position="293"/>
    </location>
</feature>
<evidence type="ECO:0000313" key="9">
    <source>
        <dbReference type="EMBL" id="PXW52547.1"/>
    </source>
</evidence>
<name>A0A2V3TTQ8_9HYPH</name>
<comment type="subcellular location">
    <subcellularLocation>
        <location evidence="1 7">Cell inner membrane</location>
        <topology evidence="1 7">Multi-pass membrane protein</topology>
    </subcellularLocation>
</comment>
<dbReference type="PIRSF" id="PIRSF006066">
    <property type="entry name" value="HI0050"/>
    <property type="match status" value="1"/>
</dbReference>
<keyword evidence="6 7" id="KW-0472">Membrane</keyword>
<dbReference type="OrthoDB" id="7824289at2"/>
<feature type="domain" description="TRAP C4-dicarboxylate transport system permease DctM subunit" evidence="8">
    <location>
        <begin position="8"/>
        <end position="416"/>
    </location>
</feature>
<comment type="function">
    <text evidence="7">Part of the tripartite ATP-independent periplasmic (TRAP) transport system.</text>
</comment>
<organism evidence="9 10">
    <name type="scientific">Chelatococcus asaccharovorans</name>
    <dbReference type="NCBI Taxonomy" id="28210"/>
    <lineage>
        <taxon>Bacteria</taxon>
        <taxon>Pseudomonadati</taxon>
        <taxon>Pseudomonadota</taxon>
        <taxon>Alphaproteobacteria</taxon>
        <taxon>Hyphomicrobiales</taxon>
        <taxon>Chelatococcaceae</taxon>
        <taxon>Chelatococcus</taxon>
    </lineage>
</organism>
<comment type="caution">
    <text evidence="9">The sequence shown here is derived from an EMBL/GenBank/DDBJ whole genome shotgun (WGS) entry which is preliminary data.</text>
</comment>
<protein>
    <recommendedName>
        <fullName evidence="7">TRAP transporter large permease protein</fullName>
    </recommendedName>
</protein>
<comment type="caution">
    <text evidence="7">Lacks conserved residue(s) required for the propagation of feature annotation.</text>
</comment>
<accession>A0A2V3TTQ8</accession>
<dbReference type="PANTHER" id="PTHR33362">
    <property type="entry name" value="SIALIC ACID TRAP TRANSPORTER PERMEASE PROTEIN SIAT-RELATED"/>
    <property type="match status" value="1"/>
</dbReference>
<keyword evidence="5 7" id="KW-1133">Transmembrane helix</keyword>
<feature type="transmembrane region" description="Helical" evidence="7">
    <location>
        <begin position="49"/>
        <end position="68"/>
    </location>
</feature>
<evidence type="ECO:0000256" key="3">
    <source>
        <dbReference type="ARBA" id="ARBA00022519"/>
    </source>
</evidence>
<feature type="transmembrane region" description="Helical" evidence="7">
    <location>
        <begin position="395"/>
        <end position="420"/>
    </location>
</feature>
<evidence type="ECO:0000259" key="8">
    <source>
        <dbReference type="Pfam" id="PF06808"/>
    </source>
</evidence>
<evidence type="ECO:0000313" key="10">
    <source>
        <dbReference type="Proteomes" id="UP000248021"/>
    </source>
</evidence>
<dbReference type="InterPro" id="IPR004681">
    <property type="entry name" value="TRAP_DctM"/>
</dbReference>
<dbReference type="GO" id="GO:0022857">
    <property type="term" value="F:transmembrane transporter activity"/>
    <property type="evidence" value="ECO:0007669"/>
    <property type="project" value="UniProtKB-UniRule"/>
</dbReference>
<dbReference type="NCBIfam" id="TIGR00786">
    <property type="entry name" value="dctM"/>
    <property type="match status" value="1"/>
</dbReference>
<evidence type="ECO:0000256" key="6">
    <source>
        <dbReference type="ARBA" id="ARBA00023136"/>
    </source>
</evidence>
<comment type="subunit">
    <text evidence="7">The complex comprises the extracytoplasmic solute receptor protein and the two transmembrane proteins.</text>
</comment>
<dbReference type="GO" id="GO:0005886">
    <property type="term" value="C:plasma membrane"/>
    <property type="evidence" value="ECO:0007669"/>
    <property type="project" value="UniProtKB-SubCell"/>
</dbReference>
<dbReference type="Pfam" id="PF06808">
    <property type="entry name" value="DctM"/>
    <property type="match status" value="1"/>
</dbReference>
<evidence type="ECO:0000256" key="7">
    <source>
        <dbReference type="RuleBase" id="RU369079"/>
    </source>
</evidence>
<reference evidence="9 10" key="1">
    <citation type="submission" date="2018-05" db="EMBL/GenBank/DDBJ databases">
        <title>Genomic Encyclopedia of Type Strains, Phase IV (KMG-IV): sequencing the most valuable type-strain genomes for metagenomic binning, comparative biology and taxonomic classification.</title>
        <authorList>
            <person name="Goeker M."/>
        </authorList>
    </citation>
    <scope>NUCLEOTIDE SEQUENCE [LARGE SCALE GENOMIC DNA]</scope>
    <source>
        <strain evidence="9 10">DSM 6462</strain>
    </source>
</reference>
<feature type="transmembrane region" description="Helical" evidence="7">
    <location>
        <begin position="313"/>
        <end position="343"/>
    </location>
</feature>
<sequence length="426" mass="45027">MTSTLLFSSFFILLAIGMPIFAALGLAGMMVILVAGFSMDAVPIAVQTALMKYNLLSVPMFVLTGAVLERSGVAQRLLRLAQAIVGTGPGSLAVTAVVMAILMGGISGSAAAIAATIGGVMTSSMIRAGYPRPFIAAVVGSAASTDILVPPSVTLIVYSLMVPGVSVPDMFAAGIIPGTLAGLALIVPVYVLSRVYGFGGRSDDPRPPFWASLKDALWGLMAKVVILGGLRVGLFTPTEAGVIAALYSFFVGIVIYRAIPMRQVYELLVEAAELTAIIMIIVSFAGIFSWALSTIGFIGPVVAYVTSLPIGEYGVLTMIILLLIVAGIFLDGFPIFIIFLPLLVPIGQAYQWDMVWFGVIMTFMIIIGMFTPPLSVNLMVAAKIANTTVEATTKWVSWMLLSMLATLVLIIVFPELVLWLPRALAH</sequence>
<keyword evidence="7" id="KW-0813">Transport</keyword>
<dbReference type="RefSeq" id="WP_110378016.1">
    <property type="nucleotide sequence ID" value="NZ_JAHBRY010000001.1"/>
</dbReference>
<feature type="transmembrane region" description="Helical" evidence="7">
    <location>
        <begin position="133"/>
        <end position="158"/>
    </location>
</feature>
<feature type="transmembrane region" description="Helical" evidence="7">
    <location>
        <begin position="240"/>
        <end position="259"/>
    </location>
</feature>
<dbReference type="Proteomes" id="UP000248021">
    <property type="component" value="Unassembled WGS sequence"/>
</dbReference>
<feature type="transmembrane region" description="Helical" evidence="7">
    <location>
        <begin position="170"/>
        <end position="192"/>
    </location>
</feature>
<evidence type="ECO:0000256" key="4">
    <source>
        <dbReference type="ARBA" id="ARBA00022692"/>
    </source>
</evidence>
<evidence type="ECO:0000256" key="1">
    <source>
        <dbReference type="ARBA" id="ARBA00004429"/>
    </source>
</evidence>
<comment type="similarity">
    <text evidence="7">Belongs to the TRAP transporter large permease family.</text>
</comment>
<feature type="transmembrane region" description="Helical" evidence="7">
    <location>
        <begin position="355"/>
        <end position="375"/>
    </location>
</feature>
<evidence type="ECO:0000256" key="2">
    <source>
        <dbReference type="ARBA" id="ARBA00022475"/>
    </source>
</evidence>
<evidence type="ECO:0000256" key="5">
    <source>
        <dbReference type="ARBA" id="ARBA00022989"/>
    </source>
</evidence>
<gene>
    <name evidence="9" type="ORF">C7450_116121</name>
</gene>
<keyword evidence="10" id="KW-1185">Reference proteome</keyword>
<proteinExistence type="inferred from homology"/>